<feature type="compositionally biased region" description="Low complexity" evidence="1">
    <location>
        <begin position="194"/>
        <end position="205"/>
    </location>
</feature>
<dbReference type="AlphaFoldDB" id="A0AAE1TC72"/>
<reference evidence="2" key="1">
    <citation type="submission" date="2023-10" db="EMBL/GenBank/DDBJ databases">
        <title>Chromosome-level genome of the transformable northern wattle, Acacia crassicarpa.</title>
        <authorList>
            <person name="Massaro I."/>
            <person name="Sinha N.R."/>
            <person name="Poethig S."/>
            <person name="Leichty A.R."/>
        </authorList>
    </citation>
    <scope>NUCLEOTIDE SEQUENCE</scope>
    <source>
        <strain evidence="2">Acra3RX</strain>
        <tissue evidence="2">Leaf</tissue>
    </source>
</reference>
<evidence type="ECO:0000313" key="3">
    <source>
        <dbReference type="Proteomes" id="UP001293593"/>
    </source>
</evidence>
<gene>
    <name evidence="2" type="ORF">QN277_016452</name>
</gene>
<feature type="compositionally biased region" description="Basic and acidic residues" evidence="1">
    <location>
        <begin position="242"/>
        <end position="253"/>
    </location>
</feature>
<comment type="caution">
    <text evidence="2">The sequence shown here is derived from an EMBL/GenBank/DDBJ whole genome shotgun (WGS) entry which is preliminary data.</text>
</comment>
<proteinExistence type="predicted"/>
<keyword evidence="3" id="KW-1185">Reference proteome</keyword>
<sequence>MLVNRRTSRARPSQRSEPGSGPLGTVAAMASSSKPVSATVTAQKSRFAVIQDLELPDSALGVEDEISKDKVCFSVKPSNQGRKWETAGKVISKGAEYKNTKIQYKPKAKHAIGPMSVGLNVEKKGAATFEKHGQLDHDDGPMSDGLIVMEKGVKAKQESVPSFGLVTGPEISNGNLPLLCNSGVNEVLGKSDFLNSQNQQDNDSNATGGELISTAGQKLTPGRKSKSQRTHTVVFGSIGNVDRGKNKEEESLC</sequence>
<dbReference type="EMBL" id="JAWXYG010000003">
    <property type="protein sequence ID" value="KAK4278630.1"/>
    <property type="molecule type" value="Genomic_DNA"/>
</dbReference>
<accession>A0AAE1TC72</accession>
<evidence type="ECO:0000313" key="2">
    <source>
        <dbReference type="EMBL" id="KAK4278630.1"/>
    </source>
</evidence>
<evidence type="ECO:0000256" key="1">
    <source>
        <dbReference type="SAM" id="MobiDB-lite"/>
    </source>
</evidence>
<dbReference type="Proteomes" id="UP001293593">
    <property type="component" value="Unassembled WGS sequence"/>
</dbReference>
<organism evidence="2 3">
    <name type="scientific">Acacia crassicarpa</name>
    <name type="common">northern wattle</name>
    <dbReference type="NCBI Taxonomy" id="499986"/>
    <lineage>
        <taxon>Eukaryota</taxon>
        <taxon>Viridiplantae</taxon>
        <taxon>Streptophyta</taxon>
        <taxon>Embryophyta</taxon>
        <taxon>Tracheophyta</taxon>
        <taxon>Spermatophyta</taxon>
        <taxon>Magnoliopsida</taxon>
        <taxon>eudicotyledons</taxon>
        <taxon>Gunneridae</taxon>
        <taxon>Pentapetalae</taxon>
        <taxon>rosids</taxon>
        <taxon>fabids</taxon>
        <taxon>Fabales</taxon>
        <taxon>Fabaceae</taxon>
        <taxon>Caesalpinioideae</taxon>
        <taxon>mimosoid clade</taxon>
        <taxon>Acacieae</taxon>
        <taxon>Acacia</taxon>
    </lineage>
</organism>
<feature type="region of interest" description="Disordered" evidence="1">
    <location>
        <begin position="1"/>
        <end position="37"/>
    </location>
</feature>
<feature type="region of interest" description="Disordered" evidence="1">
    <location>
        <begin position="194"/>
        <end position="253"/>
    </location>
</feature>
<protein>
    <submittedName>
        <fullName evidence="2">Uncharacterized protein</fullName>
    </submittedName>
</protein>
<name>A0AAE1TC72_9FABA</name>